<name>A0A5J5K6P3_9ACTN</name>
<dbReference type="InterPro" id="IPR052925">
    <property type="entry name" value="Phage_Integrase-like_Recomb"/>
</dbReference>
<dbReference type="SUPFAM" id="SSF56349">
    <property type="entry name" value="DNA breaking-rejoining enzymes"/>
    <property type="match status" value="1"/>
</dbReference>
<sequence>MAAIRTCHRTAGYKGQPDREGAALALRGYRQRRAKSGRRNQRQAPVLTIEQVRAMAGVCPDDPAGWRDRLVLDLGVALMGRRSELIALFQDDVRVVDGELEVLIRHSKTDQDAHGETVYIPPGEHPLTDPVGAWRQWTAFLAEHGHTGGRLLRRFYRNHRVGPSLGGDAVNDIIRGLAVRAGIDGAEDVTAHSLRATGASWAYAERAPMSAITEHGRWKPGSSVVLRYIRAVDKRRNNPMRGAGL</sequence>
<evidence type="ECO:0000256" key="1">
    <source>
        <dbReference type="ARBA" id="ARBA00023172"/>
    </source>
</evidence>
<gene>
    <name evidence="3" type="ORF">F5972_08330</name>
</gene>
<dbReference type="Proteomes" id="UP000327011">
    <property type="component" value="Unassembled WGS sequence"/>
</dbReference>
<dbReference type="PANTHER" id="PTHR34605">
    <property type="entry name" value="PHAGE_INTEGRASE DOMAIN-CONTAINING PROTEIN"/>
    <property type="match status" value="1"/>
</dbReference>
<proteinExistence type="predicted"/>
<dbReference type="InterPro" id="IPR013762">
    <property type="entry name" value="Integrase-like_cat_sf"/>
</dbReference>
<dbReference type="EMBL" id="VYTZ01000003">
    <property type="protein sequence ID" value="KAA9380142.1"/>
    <property type="molecule type" value="Genomic_DNA"/>
</dbReference>
<comment type="caution">
    <text evidence="3">The sequence shown here is derived from an EMBL/GenBank/DDBJ whole genome shotgun (WGS) entry which is preliminary data.</text>
</comment>
<dbReference type="PANTHER" id="PTHR34605:SF4">
    <property type="entry name" value="DNA ADENINE METHYLTRANSFERASE"/>
    <property type="match status" value="1"/>
</dbReference>
<organism evidence="3 4">
    <name type="scientific">Microbispora cellulosiformans</name>
    <dbReference type="NCBI Taxonomy" id="2614688"/>
    <lineage>
        <taxon>Bacteria</taxon>
        <taxon>Bacillati</taxon>
        <taxon>Actinomycetota</taxon>
        <taxon>Actinomycetes</taxon>
        <taxon>Streptosporangiales</taxon>
        <taxon>Streptosporangiaceae</taxon>
        <taxon>Microbispora</taxon>
    </lineage>
</organism>
<keyword evidence="1" id="KW-0233">DNA recombination</keyword>
<dbReference type="Gene3D" id="1.10.443.10">
    <property type="entry name" value="Intergrase catalytic core"/>
    <property type="match status" value="1"/>
</dbReference>
<feature type="domain" description="Tyr recombinase" evidence="2">
    <location>
        <begin position="42"/>
        <end position="241"/>
    </location>
</feature>
<accession>A0A5J5K6P3</accession>
<evidence type="ECO:0000313" key="4">
    <source>
        <dbReference type="Proteomes" id="UP000327011"/>
    </source>
</evidence>
<dbReference type="PROSITE" id="PS51898">
    <property type="entry name" value="TYR_RECOMBINASE"/>
    <property type="match status" value="1"/>
</dbReference>
<dbReference type="InterPro" id="IPR002104">
    <property type="entry name" value="Integrase_catalytic"/>
</dbReference>
<dbReference type="GO" id="GO:0003677">
    <property type="term" value="F:DNA binding"/>
    <property type="evidence" value="ECO:0007669"/>
    <property type="project" value="InterPro"/>
</dbReference>
<dbReference type="GO" id="GO:0015074">
    <property type="term" value="P:DNA integration"/>
    <property type="evidence" value="ECO:0007669"/>
    <property type="project" value="InterPro"/>
</dbReference>
<dbReference type="AlphaFoldDB" id="A0A5J5K6P3"/>
<dbReference type="Pfam" id="PF00589">
    <property type="entry name" value="Phage_integrase"/>
    <property type="match status" value="1"/>
</dbReference>
<dbReference type="InterPro" id="IPR011010">
    <property type="entry name" value="DNA_brk_join_enz"/>
</dbReference>
<keyword evidence="4" id="KW-1185">Reference proteome</keyword>
<evidence type="ECO:0000313" key="3">
    <source>
        <dbReference type="EMBL" id="KAA9380142.1"/>
    </source>
</evidence>
<reference evidence="3 4" key="1">
    <citation type="submission" date="2019-09" db="EMBL/GenBank/DDBJ databases">
        <title>Screening of Novel Bioactive Compounds from Soil-Associated.</title>
        <authorList>
            <person name="Gong X."/>
        </authorList>
    </citation>
    <scope>NUCLEOTIDE SEQUENCE [LARGE SCALE GENOMIC DNA]</scope>
    <source>
        <strain evidence="3 4">Gxj-6</strain>
    </source>
</reference>
<evidence type="ECO:0000259" key="2">
    <source>
        <dbReference type="PROSITE" id="PS51898"/>
    </source>
</evidence>
<protein>
    <submittedName>
        <fullName evidence="3">Tyrosine-type recombinase/integrase</fullName>
    </submittedName>
</protein>
<dbReference type="GO" id="GO:0006310">
    <property type="term" value="P:DNA recombination"/>
    <property type="evidence" value="ECO:0007669"/>
    <property type="project" value="UniProtKB-KW"/>
</dbReference>